<keyword evidence="4" id="KW-0863">Zinc-finger</keyword>
<comment type="similarity">
    <text evidence="1">Belongs to the eukaryotic ribosomal protein eL37 family.</text>
</comment>
<dbReference type="PANTHER" id="PTHR10768:SF0">
    <property type="entry name" value="RIBOSOMAL PROTEIN L37"/>
    <property type="match status" value="1"/>
</dbReference>
<dbReference type="GO" id="GO:0003735">
    <property type="term" value="F:structural constituent of ribosome"/>
    <property type="evidence" value="ECO:0007669"/>
    <property type="project" value="InterPro"/>
</dbReference>
<dbReference type="InterPro" id="IPR001569">
    <property type="entry name" value="Ribosomal_eL37"/>
</dbReference>
<reference evidence="10 11" key="1">
    <citation type="submission" date="2019-04" db="EMBL/GenBank/DDBJ databases">
        <title>Friends and foes A comparative genomics study of 23 Aspergillus species from section Flavi.</title>
        <authorList>
            <consortium name="DOE Joint Genome Institute"/>
            <person name="Kjaerbolling I."/>
            <person name="Vesth T."/>
            <person name="Frisvad J.C."/>
            <person name="Nybo J.L."/>
            <person name="Theobald S."/>
            <person name="Kildgaard S."/>
            <person name="Isbrandt T."/>
            <person name="Kuo A."/>
            <person name="Sato A."/>
            <person name="Lyhne E.K."/>
            <person name="Kogle M.E."/>
            <person name="Wiebenga A."/>
            <person name="Kun R.S."/>
            <person name="Lubbers R.J."/>
            <person name="Makela M.R."/>
            <person name="Barry K."/>
            <person name="Chovatia M."/>
            <person name="Clum A."/>
            <person name="Daum C."/>
            <person name="Haridas S."/>
            <person name="He G."/>
            <person name="LaButti K."/>
            <person name="Lipzen A."/>
            <person name="Mondo S."/>
            <person name="Riley R."/>
            <person name="Salamov A."/>
            <person name="Simmons B.A."/>
            <person name="Magnuson J.K."/>
            <person name="Henrissat B."/>
            <person name="Mortensen U.H."/>
            <person name="Larsen T.O."/>
            <person name="Devries R.P."/>
            <person name="Grigoriev I.V."/>
            <person name="Machida M."/>
            <person name="Baker S.E."/>
            <person name="Andersen M.R."/>
        </authorList>
    </citation>
    <scope>NUCLEOTIDE SEQUENCE [LARGE SCALE GENOMIC DNA]</scope>
    <source>
        <strain evidence="10 11">IBT 18842</strain>
    </source>
</reference>
<evidence type="ECO:0000256" key="7">
    <source>
        <dbReference type="ARBA" id="ARBA00022980"/>
    </source>
</evidence>
<dbReference type="AlphaFoldDB" id="A0A5N6TN47"/>
<dbReference type="GO" id="GO:0022625">
    <property type="term" value="C:cytosolic large ribosomal subunit"/>
    <property type="evidence" value="ECO:0007669"/>
    <property type="project" value="TreeGrafter"/>
</dbReference>
<keyword evidence="5" id="KW-0862">Zinc</keyword>
<keyword evidence="8" id="KW-0687">Ribonucleoprotein</keyword>
<evidence type="ECO:0000256" key="6">
    <source>
        <dbReference type="ARBA" id="ARBA00022884"/>
    </source>
</evidence>
<dbReference type="GO" id="GO:0006412">
    <property type="term" value="P:translation"/>
    <property type="evidence" value="ECO:0007669"/>
    <property type="project" value="InterPro"/>
</dbReference>
<evidence type="ECO:0000256" key="9">
    <source>
        <dbReference type="SAM" id="MobiDB-lite"/>
    </source>
</evidence>
<dbReference type="GO" id="GO:0008270">
    <property type="term" value="F:zinc ion binding"/>
    <property type="evidence" value="ECO:0007669"/>
    <property type="project" value="UniProtKB-KW"/>
</dbReference>
<evidence type="ECO:0000313" key="10">
    <source>
        <dbReference type="EMBL" id="KAE8147792.1"/>
    </source>
</evidence>
<organism evidence="10 11">
    <name type="scientific">Aspergillus avenaceus</name>
    <dbReference type="NCBI Taxonomy" id="36643"/>
    <lineage>
        <taxon>Eukaryota</taxon>
        <taxon>Fungi</taxon>
        <taxon>Dikarya</taxon>
        <taxon>Ascomycota</taxon>
        <taxon>Pezizomycotina</taxon>
        <taxon>Eurotiomycetes</taxon>
        <taxon>Eurotiomycetidae</taxon>
        <taxon>Eurotiales</taxon>
        <taxon>Aspergillaceae</taxon>
        <taxon>Aspergillus</taxon>
        <taxon>Aspergillus subgen. Circumdati</taxon>
    </lineage>
</organism>
<accession>A0A5N6TN47</accession>
<dbReference type="PANTHER" id="PTHR10768">
    <property type="entry name" value="60S RIBOSOMAL PROTEIN L37"/>
    <property type="match status" value="1"/>
</dbReference>
<dbReference type="InterPro" id="IPR011332">
    <property type="entry name" value="Ribosomal_zn-bd"/>
</dbReference>
<protein>
    <recommendedName>
        <fullName evidence="12">60S ribosomal protein L37</fullName>
    </recommendedName>
</protein>
<keyword evidence="7" id="KW-0689">Ribosomal protein</keyword>
<evidence type="ECO:0000256" key="5">
    <source>
        <dbReference type="ARBA" id="ARBA00022833"/>
    </source>
</evidence>
<name>A0A5N6TN47_ASPAV</name>
<keyword evidence="11" id="KW-1185">Reference proteome</keyword>
<evidence type="ECO:0000313" key="11">
    <source>
        <dbReference type="Proteomes" id="UP000325780"/>
    </source>
</evidence>
<evidence type="ECO:0008006" key="12">
    <source>
        <dbReference type="Google" id="ProtNLM"/>
    </source>
</evidence>
<keyword evidence="2" id="KW-0479">Metal-binding</keyword>
<evidence type="ECO:0000256" key="2">
    <source>
        <dbReference type="ARBA" id="ARBA00022723"/>
    </source>
</evidence>
<evidence type="ECO:0000256" key="8">
    <source>
        <dbReference type="ARBA" id="ARBA00023274"/>
    </source>
</evidence>
<gene>
    <name evidence="10" type="ORF">BDV25DRAFT_142401</name>
</gene>
<dbReference type="InterPro" id="IPR011331">
    <property type="entry name" value="Ribosomal_eL37/eL43"/>
</dbReference>
<keyword evidence="3" id="KW-0699">rRNA-binding</keyword>
<dbReference type="GO" id="GO:0019843">
    <property type="term" value="F:rRNA binding"/>
    <property type="evidence" value="ECO:0007669"/>
    <property type="project" value="UniProtKB-KW"/>
</dbReference>
<proteinExistence type="inferred from homology"/>
<dbReference type="OrthoDB" id="10259236at2759"/>
<evidence type="ECO:0000256" key="3">
    <source>
        <dbReference type="ARBA" id="ARBA00022730"/>
    </source>
</evidence>
<feature type="region of interest" description="Disordered" evidence="9">
    <location>
        <begin position="124"/>
        <end position="145"/>
    </location>
</feature>
<sequence>MYKPPDLSAQLPIRLATTTSTTSPSAESPGVVVSIPSLRIITRRKLRISLWGYNEEGRKGKTRQANRLRYRLDHSGRRSFHIQKSTCANCGYPAAKTRKFNWGEKAKRRKTTGSGRMRHLKEVHRRFKNGFQIGTPKGARGPESA</sequence>
<dbReference type="Gene3D" id="2.20.25.30">
    <property type="match status" value="1"/>
</dbReference>
<dbReference type="Pfam" id="PF01907">
    <property type="entry name" value="Ribosomal_L37e"/>
    <property type="match status" value="1"/>
</dbReference>
<keyword evidence="6" id="KW-0694">RNA-binding</keyword>
<dbReference type="Proteomes" id="UP000325780">
    <property type="component" value="Unassembled WGS sequence"/>
</dbReference>
<evidence type="ECO:0000256" key="4">
    <source>
        <dbReference type="ARBA" id="ARBA00022771"/>
    </source>
</evidence>
<dbReference type="SUPFAM" id="SSF57829">
    <property type="entry name" value="Zn-binding ribosomal proteins"/>
    <property type="match status" value="1"/>
</dbReference>
<dbReference type="EMBL" id="ML742190">
    <property type="protein sequence ID" value="KAE8147792.1"/>
    <property type="molecule type" value="Genomic_DNA"/>
</dbReference>
<evidence type="ECO:0000256" key="1">
    <source>
        <dbReference type="ARBA" id="ARBA00009805"/>
    </source>
</evidence>